<name>A0AAW1QGV0_9CHLO</name>
<evidence type="ECO:0000313" key="7">
    <source>
        <dbReference type="EMBL" id="KAK9820645.1"/>
    </source>
</evidence>
<keyword evidence="8" id="KW-1185">Reference proteome</keyword>
<proteinExistence type="predicted"/>
<dbReference type="AlphaFoldDB" id="A0AAW1QGV0"/>
<evidence type="ECO:0000256" key="4">
    <source>
        <dbReference type="PROSITE-ProRule" id="PRU00146"/>
    </source>
</evidence>
<reference evidence="7 8" key="1">
    <citation type="journal article" date="2024" name="Nat. Commun.">
        <title>Phylogenomics reveals the evolutionary origins of lichenization in chlorophyte algae.</title>
        <authorList>
            <person name="Puginier C."/>
            <person name="Libourel C."/>
            <person name="Otte J."/>
            <person name="Skaloud P."/>
            <person name="Haon M."/>
            <person name="Grisel S."/>
            <person name="Petersen M."/>
            <person name="Berrin J.G."/>
            <person name="Delaux P.M."/>
            <person name="Dal Grande F."/>
            <person name="Keller J."/>
        </authorList>
    </citation>
    <scope>NUCLEOTIDE SEQUENCE [LARGE SCALE GENOMIC DNA]</scope>
    <source>
        <strain evidence="7 8">SAG 245.80</strain>
    </source>
</reference>
<dbReference type="Gene3D" id="3.30.40.10">
    <property type="entry name" value="Zinc/RING finger domain, C3HC4 (zinc finger)"/>
    <property type="match status" value="1"/>
</dbReference>
<dbReference type="SUPFAM" id="SSF57903">
    <property type="entry name" value="FYVE/PHD zinc finger"/>
    <property type="match status" value="1"/>
</dbReference>
<dbReference type="Pfam" id="PF00628">
    <property type="entry name" value="PHD"/>
    <property type="match status" value="1"/>
</dbReference>
<dbReference type="GO" id="GO:0003682">
    <property type="term" value="F:chromatin binding"/>
    <property type="evidence" value="ECO:0007669"/>
    <property type="project" value="InterPro"/>
</dbReference>
<evidence type="ECO:0000259" key="6">
    <source>
        <dbReference type="PROSITE" id="PS51038"/>
    </source>
</evidence>
<feature type="domain" description="PHD-type" evidence="5">
    <location>
        <begin position="522"/>
        <end position="579"/>
    </location>
</feature>
<keyword evidence="2 4" id="KW-0863">Zinc-finger</keyword>
<evidence type="ECO:0000256" key="1">
    <source>
        <dbReference type="ARBA" id="ARBA00022723"/>
    </source>
</evidence>
<dbReference type="InterPro" id="IPR001965">
    <property type="entry name" value="Znf_PHD"/>
</dbReference>
<sequence>MASPFKSRALTAEAMQADVRPINWEAGESATFLEPEDPSGSLQAVLVRRMAARDPRDPHQQTTLRVEQDTVVMAPGRHGARSLGVVRRVTWRADHRDVFLTVSWLYRGQHTRLPNAPSSLHQLLYTDDVDEIPARSVTEKRRVLFLTEDNQEEFSGYYVCRRAYNHETHEASALTAKMQLFGPGKPFVEIAVQQLLIRTQGKLPLFCRNKENHRQSEAQAVAARDAPAVTGGTAAATASAFKRAADSLLPVPRAPQFLVNAAAKEVTGILTRAGPNAVCERDWRAVGLALRTLARHMGALAALPSEGAAVESLDPDAVLAACLGAIWPLSEPMRSMAAEVFAAHQAARERLALLGMVPVLGGYLVALSKIGTPGDHLLLIKALRALPLTWGDARWAVRLQALPVVGAIVRTTTDVEVKSEATALKKEWFQPLLSTRLTKAAAPRNSQPLPGHGDACLGSYSLTTGRVHRLTSASKQPGSRDIPNSIYSLQAFCSLAGCNADWFSNVFVQNDPGGRTLAQWLGDVCCVCGLTSAPERLLLCANKSCGMHWHTYCLVPPIDLDSEALEDMRHWFCPKCDVSDIMVD</sequence>
<keyword evidence="3" id="KW-0862">Zinc</keyword>
<evidence type="ECO:0000256" key="2">
    <source>
        <dbReference type="ARBA" id="ARBA00022771"/>
    </source>
</evidence>
<feature type="domain" description="BAH" evidence="6">
    <location>
        <begin position="62"/>
        <end position="175"/>
    </location>
</feature>
<dbReference type="SMART" id="SM00249">
    <property type="entry name" value="PHD"/>
    <property type="match status" value="1"/>
</dbReference>
<gene>
    <name evidence="7" type="ORF">WJX81_004433</name>
</gene>
<dbReference type="GO" id="GO:0008270">
    <property type="term" value="F:zinc ion binding"/>
    <property type="evidence" value="ECO:0007669"/>
    <property type="project" value="UniProtKB-KW"/>
</dbReference>
<organism evidence="7 8">
    <name type="scientific">Elliptochloris bilobata</name>
    <dbReference type="NCBI Taxonomy" id="381761"/>
    <lineage>
        <taxon>Eukaryota</taxon>
        <taxon>Viridiplantae</taxon>
        <taxon>Chlorophyta</taxon>
        <taxon>core chlorophytes</taxon>
        <taxon>Trebouxiophyceae</taxon>
        <taxon>Trebouxiophyceae incertae sedis</taxon>
        <taxon>Elliptochloris clade</taxon>
        <taxon>Elliptochloris</taxon>
    </lineage>
</organism>
<keyword evidence="1" id="KW-0479">Metal-binding</keyword>
<dbReference type="Proteomes" id="UP001445335">
    <property type="component" value="Unassembled WGS sequence"/>
</dbReference>
<evidence type="ECO:0000259" key="5">
    <source>
        <dbReference type="PROSITE" id="PS50016"/>
    </source>
</evidence>
<dbReference type="InterPro" id="IPR001025">
    <property type="entry name" value="BAH_dom"/>
</dbReference>
<dbReference type="InterPro" id="IPR013083">
    <property type="entry name" value="Znf_RING/FYVE/PHD"/>
</dbReference>
<dbReference type="InterPro" id="IPR011011">
    <property type="entry name" value="Znf_FYVE_PHD"/>
</dbReference>
<dbReference type="InterPro" id="IPR019787">
    <property type="entry name" value="Znf_PHD-finger"/>
</dbReference>
<dbReference type="PROSITE" id="PS51038">
    <property type="entry name" value="BAH"/>
    <property type="match status" value="1"/>
</dbReference>
<evidence type="ECO:0008006" key="9">
    <source>
        <dbReference type="Google" id="ProtNLM"/>
    </source>
</evidence>
<dbReference type="InterPro" id="IPR043151">
    <property type="entry name" value="BAH_sf"/>
</dbReference>
<dbReference type="PROSITE" id="PS01359">
    <property type="entry name" value="ZF_PHD_1"/>
    <property type="match status" value="1"/>
</dbReference>
<comment type="caution">
    <text evidence="7">The sequence shown here is derived from an EMBL/GenBank/DDBJ whole genome shotgun (WGS) entry which is preliminary data.</text>
</comment>
<dbReference type="EMBL" id="JALJOU010000115">
    <property type="protein sequence ID" value="KAK9820645.1"/>
    <property type="molecule type" value="Genomic_DNA"/>
</dbReference>
<dbReference type="InterPro" id="IPR019786">
    <property type="entry name" value="Zinc_finger_PHD-type_CS"/>
</dbReference>
<protein>
    <recommendedName>
        <fullName evidence="9">PHD-type domain-containing protein</fullName>
    </recommendedName>
</protein>
<evidence type="ECO:0000313" key="8">
    <source>
        <dbReference type="Proteomes" id="UP001445335"/>
    </source>
</evidence>
<dbReference type="PROSITE" id="PS50016">
    <property type="entry name" value="ZF_PHD_2"/>
    <property type="match status" value="1"/>
</dbReference>
<accession>A0AAW1QGV0</accession>
<evidence type="ECO:0000256" key="3">
    <source>
        <dbReference type="ARBA" id="ARBA00022833"/>
    </source>
</evidence>
<dbReference type="Gene3D" id="2.30.30.490">
    <property type="match status" value="1"/>
</dbReference>